<keyword evidence="3 6" id="KW-0812">Transmembrane</keyword>
<keyword evidence="2" id="KW-1003">Cell membrane</keyword>
<dbReference type="CDD" id="cd07731">
    <property type="entry name" value="ComA-like_MBL-fold"/>
    <property type="match status" value="1"/>
</dbReference>
<dbReference type="InterPro" id="IPR052159">
    <property type="entry name" value="Competence_DNA_uptake"/>
</dbReference>
<dbReference type="Gene3D" id="3.60.15.10">
    <property type="entry name" value="Ribonuclease Z/Hydroxyacylglutathione hydrolase-like"/>
    <property type="match status" value="1"/>
</dbReference>
<dbReference type="NCBIfam" id="TIGR00360">
    <property type="entry name" value="ComEC_N-term"/>
    <property type="match status" value="1"/>
</dbReference>
<keyword evidence="5 6" id="KW-0472">Membrane</keyword>
<dbReference type="Pfam" id="PF03772">
    <property type="entry name" value="Competence"/>
    <property type="match status" value="1"/>
</dbReference>
<evidence type="ECO:0000256" key="4">
    <source>
        <dbReference type="ARBA" id="ARBA00022989"/>
    </source>
</evidence>
<dbReference type="PANTHER" id="PTHR30619:SF1">
    <property type="entry name" value="RECOMBINATION PROTEIN 2"/>
    <property type="match status" value="1"/>
</dbReference>
<feature type="transmembrane region" description="Helical" evidence="6">
    <location>
        <begin position="423"/>
        <end position="444"/>
    </location>
</feature>
<evidence type="ECO:0000313" key="8">
    <source>
        <dbReference type="EMBL" id="MCX2973444.1"/>
    </source>
</evidence>
<evidence type="ECO:0000256" key="6">
    <source>
        <dbReference type="SAM" id="Phobius"/>
    </source>
</evidence>
<gene>
    <name evidence="8" type="ORF">EYC87_07580</name>
</gene>
<dbReference type="InterPro" id="IPR036866">
    <property type="entry name" value="RibonucZ/Hydroxyglut_hydro"/>
</dbReference>
<dbReference type="PANTHER" id="PTHR30619">
    <property type="entry name" value="DNA INTERNALIZATION/COMPETENCE PROTEIN COMEC/REC2"/>
    <property type="match status" value="1"/>
</dbReference>
<dbReference type="NCBIfam" id="TIGR00361">
    <property type="entry name" value="ComEC_Rec2"/>
    <property type="match status" value="1"/>
</dbReference>
<feature type="transmembrane region" description="Helical" evidence="6">
    <location>
        <begin position="533"/>
        <end position="549"/>
    </location>
</feature>
<name>A0ABT3SU95_9GAMM</name>
<feature type="transmembrane region" description="Helical" evidence="6">
    <location>
        <begin position="370"/>
        <end position="388"/>
    </location>
</feature>
<evidence type="ECO:0000256" key="1">
    <source>
        <dbReference type="ARBA" id="ARBA00004651"/>
    </source>
</evidence>
<comment type="caution">
    <text evidence="8">The sequence shown here is derived from an EMBL/GenBank/DDBJ whole genome shotgun (WGS) entry which is preliminary data.</text>
</comment>
<evidence type="ECO:0000256" key="5">
    <source>
        <dbReference type="ARBA" id="ARBA00023136"/>
    </source>
</evidence>
<feature type="transmembrane region" description="Helical" evidence="6">
    <location>
        <begin position="288"/>
        <end position="311"/>
    </location>
</feature>
<protein>
    <submittedName>
        <fullName evidence="8">DNA internalization-related competence protein ComEC/Rec2</fullName>
    </submittedName>
</protein>
<evidence type="ECO:0000256" key="2">
    <source>
        <dbReference type="ARBA" id="ARBA00022475"/>
    </source>
</evidence>
<dbReference type="InterPro" id="IPR001279">
    <property type="entry name" value="Metallo-B-lactamas"/>
</dbReference>
<keyword evidence="9" id="KW-1185">Reference proteome</keyword>
<evidence type="ECO:0000259" key="7">
    <source>
        <dbReference type="SMART" id="SM00849"/>
    </source>
</evidence>
<proteinExistence type="predicted"/>
<feature type="transmembrane region" description="Helical" evidence="6">
    <location>
        <begin position="331"/>
        <end position="358"/>
    </location>
</feature>
<feature type="transmembrane region" description="Helical" evidence="6">
    <location>
        <begin position="89"/>
        <end position="107"/>
    </location>
</feature>
<comment type="subcellular location">
    <subcellularLocation>
        <location evidence="1">Cell membrane</location>
        <topology evidence="1">Multi-pass membrane protein</topology>
    </subcellularLocation>
</comment>
<organism evidence="8 9">
    <name type="scientific">Candidatus Seongchinamella marina</name>
    <dbReference type="NCBI Taxonomy" id="2518990"/>
    <lineage>
        <taxon>Bacteria</taxon>
        <taxon>Pseudomonadati</taxon>
        <taxon>Pseudomonadota</taxon>
        <taxon>Gammaproteobacteria</taxon>
        <taxon>Cellvibrionales</taxon>
        <taxon>Halieaceae</taxon>
        <taxon>Seongchinamella</taxon>
    </lineage>
</organism>
<dbReference type="Pfam" id="PF13567">
    <property type="entry name" value="DUF4131"/>
    <property type="match status" value="1"/>
</dbReference>
<accession>A0ABT3SU95</accession>
<reference evidence="8" key="1">
    <citation type="submission" date="2019-02" db="EMBL/GenBank/DDBJ databases">
        <authorList>
            <person name="Li S.-H."/>
        </authorList>
    </citation>
    <scope>NUCLEOTIDE SEQUENCE</scope>
    <source>
        <strain evidence="8">IMCC8485</strain>
    </source>
</reference>
<dbReference type="SUPFAM" id="SSF56281">
    <property type="entry name" value="Metallo-hydrolase/oxidoreductase"/>
    <property type="match status" value="1"/>
</dbReference>
<dbReference type="Proteomes" id="UP001143307">
    <property type="component" value="Unassembled WGS sequence"/>
</dbReference>
<feature type="transmembrane region" description="Helical" evidence="6">
    <location>
        <begin position="505"/>
        <end position="527"/>
    </location>
</feature>
<feature type="transmembrane region" description="Helical" evidence="6">
    <location>
        <begin position="54"/>
        <end position="77"/>
    </location>
</feature>
<feature type="transmembrane region" description="Helical" evidence="6">
    <location>
        <begin position="450"/>
        <end position="475"/>
    </location>
</feature>
<dbReference type="InterPro" id="IPR004477">
    <property type="entry name" value="ComEC_N"/>
</dbReference>
<dbReference type="RefSeq" id="WP_279252348.1">
    <property type="nucleotide sequence ID" value="NZ_SHNP01000002.1"/>
</dbReference>
<dbReference type="InterPro" id="IPR035681">
    <property type="entry name" value="ComA-like_MBL"/>
</dbReference>
<evidence type="ECO:0000313" key="9">
    <source>
        <dbReference type="Proteomes" id="UP001143307"/>
    </source>
</evidence>
<dbReference type="Pfam" id="PF00753">
    <property type="entry name" value="Lactamase_B"/>
    <property type="match status" value="1"/>
</dbReference>
<sequence length="804" mass="87663">MIDFRVFFGINYLIAFGVPVSRPPWFTIAVESGQTYLVIMPATGRLLYMRSWMIGYLLATLAMVYSPWLVPGHWLFLLWPVLAWSALRWRSAPLILGVLCASLVLSLRGHSLLLARLPEACNRQPFSVIGEVVSLPRVSLIAEGRRRQRFEFLLHSQSSVMCSGPRKLLLSYYGNQNIQPGQRWEFRVSLRRPWGLANPGSHNLQSWYATGGIDAVGTAKVGHGRLRGEGAPWSSLHHRWRQQLTVKIAEAGLSDAAEAVVKALTVADKSGLNYEMWSLFQRYGINHLLVVSGLHIALVSGLAFMLGRLVASATAGLGLSACRWPWPECSAMAMATLYAALAGFSVATQRALLMLASFMLARLLRRQSNAPGSLMTAAFLLVLVNPLVMLSSGFWLSFSAVAALLWMGLWQKSGSKGRYLAPHLYMALVMFPVGALWFGGASWVSAPANFLMIPLVGLCVVPLSLLGAFFSLLGLDSAAATLWKLAGLPIDWLWPLAEKLAVDQALFVATPASTLSICLGLLAVGLIVLPLGRVLRVLCVVMLLPLFLARPQPSPEPQLNVLDVGQGTAVVFTVGERALLYDTGGGHPSGPNMSQSVVLPWLGHKGISALDTLMISHNDLDHSAGAADIMAALPIRQVWRGEKLHYQGRRCDAGVSWQWPGKTRFHILSPVGAQEGNNASCVLLIETPDHRYLLAGDIDVAQEQDLIRYWGKKLASDVLLVGHHGSRTSTSQAWLNQVSPRVAVIGAGYASRFGHPHQDVVSRLQGSKVMVYQTALEGAITVSTDPSGGLLVTGYRQGYKPWWM</sequence>
<evidence type="ECO:0000256" key="3">
    <source>
        <dbReference type="ARBA" id="ARBA00022692"/>
    </source>
</evidence>
<keyword evidence="4 6" id="KW-1133">Transmembrane helix</keyword>
<dbReference type="InterPro" id="IPR004797">
    <property type="entry name" value="Competence_ComEC/Rec2"/>
</dbReference>
<dbReference type="EMBL" id="SHNP01000002">
    <property type="protein sequence ID" value="MCX2973444.1"/>
    <property type="molecule type" value="Genomic_DNA"/>
</dbReference>
<dbReference type="InterPro" id="IPR025405">
    <property type="entry name" value="DUF4131"/>
</dbReference>
<dbReference type="SMART" id="SM00849">
    <property type="entry name" value="Lactamase_B"/>
    <property type="match status" value="1"/>
</dbReference>
<feature type="domain" description="Metallo-beta-lactamase" evidence="7">
    <location>
        <begin position="566"/>
        <end position="749"/>
    </location>
</feature>